<evidence type="ECO:0000313" key="2">
    <source>
        <dbReference type="Proteomes" id="UP000250140"/>
    </source>
</evidence>
<organism evidence="1 2">
    <name type="scientific">Glonium stellatum</name>
    <dbReference type="NCBI Taxonomy" id="574774"/>
    <lineage>
        <taxon>Eukaryota</taxon>
        <taxon>Fungi</taxon>
        <taxon>Dikarya</taxon>
        <taxon>Ascomycota</taxon>
        <taxon>Pezizomycotina</taxon>
        <taxon>Dothideomycetes</taxon>
        <taxon>Pleosporomycetidae</taxon>
        <taxon>Gloniales</taxon>
        <taxon>Gloniaceae</taxon>
        <taxon>Glonium</taxon>
    </lineage>
</organism>
<evidence type="ECO:0000313" key="1">
    <source>
        <dbReference type="EMBL" id="OCL03894.1"/>
    </source>
</evidence>
<name>A0A8E2ES92_9PEZI</name>
<proteinExistence type="predicted"/>
<dbReference type="AlphaFoldDB" id="A0A8E2ES92"/>
<gene>
    <name evidence="1" type="ORF">AOQ84DRAFT_381158</name>
</gene>
<dbReference type="Proteomes" id="UP000250140">
    <property type="component" value="Unassembled WGS sequence"/>
</dbReference>
<accession>A0A8E2ES92</accession>
<sequence>MPTVEHMPDYTHEGYYADLNDRILSSFLAQDDGMFCTNSLKPTTTVAGPFSCNVLCPGNSESECGVAWFINVYARPGFQMTTPKPTAYAAIAHQQLVIVGAGHGLST</sequence>
<reference evidence="1 2" key="1">
    <citation type="journal article" date="2016" name="Nat. Commun.">
        <title>Ectomycorrhizal ecology is imprinted in the genome of the dominant symbiotic fungus Cenococcum geophilum.</title>
        <authorList>
            <consortium name="DOE Joint Genome Institute"/>
            <person name="Peter M."/>
            <person name="Kohler A."/>
            <person name="Ohm R.A."/>
            <person name="Kuo A."/>
            <person name="Krutzmann J."/>
            <person name="Morin E."/>
            <person name="Arend M."/>
            <person name="Barry K.W."/>
            <person name="Binder M."/>
            <person name="Choi C."/>
            <person name="Clum A."/>
            <person name="Copeland A."/>
            <person name="Grisel N."/>
            <person name="Haridas S."/>
            <person name="Kipfer T."/>
            <person name="LaButti K."/>
            <person name="Lindquist E."/>
            <person name="Lipzen A."/>
            <person name="Maire R."/>
            <person name="Meier B."/>
            <person name="Mihaltcheva S."/>
            <person name="Molinier V."/>
            <person name="Murat C."/>
            <person name="Poggeler S."/>
            <person name="Quandt C.A."/>
            <person name="Sperisen C."/>
            <person name="Tritt A."/>
            <person name="Tisserant E."/>
            <person name="Crous P.W."/>
            <person name="Henrissat B."/>
            <person name="Nehls U."/>
            <person name="Egli S."/>
            <person name="Spatafora J.W."/>
            <person name="Grigoriev I.V."/>
            <person name="Martin F.M."/>
        </authorList>
    </citation>
    <scope>NUCLEOTIDE SEQUENCE [LARGE SCALE GENOMIC DNA]</scope>
    <source>
        <strain evidence="1 2">CBS 207.34</strain>
    </source>
</reference>
<keyword evidence="2" id="KW-1185">Reference proteome</keyword>
<dbReference type="EMBL" id="KV750657">
    <property type="protein sequence ID" value="OCL03894.1"/>
    <property type="molecule type" value="Genomic_DNA"/>
</dbReference>
<protein>
    <submittedName>
        <fullName evidence="1">Uncharacterized protein</fullName>
    </submittedName>
</protein>